<gene>
    <name evidence="2" type="ORF">LSAA_13827</name>
</gene>
<dbReference type="EMBL" id="HG994587">
    <property type="protein sequence ID" value="CAF3021628.1"/>
    <property type="molecule type" value="Genomic_DNA"/>
</dbReference>
<feature type="region of interest" description="Disordered" evidence="1">
    <location>
        <begin position="130"/>
        <end position="166"/>
    </location>
</feature>
<organism evidence="2 3">
    <name type="scientific">Lepeophtheirus salmonis</name>
    <name type="common">Salmon louse</name>
    <name type="synonym">Caligus salmonis</name>
    <dbReference type="NCBI Taxonomy" id="72036"/>
    <lineage>
        <taxon>Eukaryota</taxon>
        <taxon>Metazoa</taxon>
        <taxon>Ecdysozoa</taxon>
        <taxon>Arthropoda</taxon>
        <taxon>Crustacea</taxon>
        <taxon>Multicrustacea</taxon>
        <taxon>Hexanauplia</taxon>
        <taxon>Copepoda</taxon>
        <taxon>Siphonostomatoida</taxon>
        <taxon>Caligidae</taxon>
        <taxon>Lepeophtheirus</taxon>
    </lineage>
</organism>
<feature type="compositionally biased region" description="Low complexity" evidence="1">
    <location>
        <begin position="135"/>
        <end position="149"/>
    </location>
</feature>
<evidence type="ECO:0000256" key="1">
    <source>
        <dbReference type="SAM" id="MobiDB-lite"/>
    </source>
</evidence>
<evidence type="ECO:0000313" key="2">
    <source>
        <dbReference type="EMBL" id="CAF3021628.1"/>
    </source>
</evidence>
<reference evidence="2" key="1">
    <citation type="submission" date="2021-02" db="EMBL/GenBank/DDBJ databases">
        <authorList>
            <person name="Bekaert M."/>
        </authorList>
    </citation>
    <scope>NUCLEOTIDE SEQUENCE</scope>
    <source>
        <strain evidence="2">IoA-00</strain>
    </source>
</reference>
<sequence>MSEMQVEMNARLEEMNVTNEETKESIRSRYLNLFEEKVQELFNLRSNYEDSVLKLESSERKRLELELELRDLQSQFTSKNEVNSGKILLLEKDLQFVKGQFESLKEACRISVDQLRDRLRDMRTELDIKNHELQQLKSESSSPSLAPSQKNKKYNSSHKSHNGSRS</sequence>
<keyword evidence="3" id="KW-1185">Reference proteome</keyword>
<dbReference type="Proteomes" id="UP000675881">
    <property type="component" value="Chromosome 8"/>
</dbReference>
<proteinExistence type="predicted"/>
<evidence type="ECO:0000313" key="3">
    <source>
        <dbReference type="Proteomes" id="UP000675881"/>
    </source>
</evidence>
<protein>
    <submittedName>
        <fullName evidence="2">(salmon louse) hypothetical protein</fullName>
    </submittedName>
</protein>
<dbReference type="AlphaFoldDB" id="A0A7R8D3Z6"/>
<accession>A0A7R8D3Z6</accession>
<name>A0A7R8D3Z6_LEPSM</name>
<feature type="compositionally biased region" description="Basic residues" evidence="1">
    <location>
        <begin position="150"/>
        <end position="166"/>
    </location>
</feature>